<dbReference type="SUPFAM" id="SSF52518">
    <property type="entry name" value="Thiamin diphosphate-binding fold (THDP-binding)"/>
    <property type="match status" value="1"/>
</dbReference>
<dbReference type="Proteomes" id="UP000027665">
    <property type="component" value="Unassembled WGS sequence"/>
</dbReference>
<sequence>MDEKKFAKLNNISAEVRKDILRMVGIARSGPLEKSLSAASLLVYLYWEEMLFVPGEPRREDRDRFMTDVPEAVPALYAVLARRGFFEREHLWHYRRLGAMLQALPDFGRIPGVDAPCVAARPQIAMAGALARELFPAESSPRVIFLTDEKNLLCDEFIADLKKSSGKYTPNLLVLVLQNLRGDTARIAAPARLSSFGWDVREAFSSDFESLENAFMSFNFAEGAPKALVALQSEDVFVKLEHSEAFRSLSMGELDMALEELEEKSNER</sequence>
<dbReference type="PANTHER" id="PTHR47514">
    <property type="entry name" value="TRANSKETOLASE N-TERMINAL SECTION-RELATED"/>
    <property type="match status" value="1"/>
</dbReference>
<keyword evidence="3" id="KW-0786">Thiamine pyrophosphate</keyword>
<dbReference type="Gene3D" id="3.40.50.970">
    <property type="match status" value="1"/>
</dbReference>
<dbReference type="RefSeq" id="WP_051682862.1">
    <property type="nucleotide sequence ID" value="NZ_JQEK01000023.1"/>
</dbReference>
<comment type="similarity">
    <text evidence="2">Belongs to the transketolase family.</text>
</comment>
<dbReference type="InterPro" id="IPR029061">
    <property type="entry name" value="THDP-binding"/>
</dbReference>
<dbReference type="STRING" id="2754.EH55_09850"/>
<dbReference type="PANTHER" id="PTHR47514:SF1">
    <property type="entry name" value="TRANSKETOLASE N-TERMINAL SECTION-RELATED"/>
    <property type="match status" value="1"/>
</dbReference>
<gene>
    <name evidence="4" type="ORF">EH55_09850</name>
</gene>
<dbReference type="AlphaFoldDB" id="A0A073IMF3"/>
<proteinExistence type="inferred from homology"/>
<keyword evidence="5" id="KW-1185">Reference proteome</keyword>
<organism evidence="4 5">
    <name type="scientific">Synergistes jonesii</name>
    <dbReference type="NCBI Taxonomy" id="2754"/>
    <lineage>
        <taxon>Bacteria</taxon>
        <taxon>Thermotogati</taxon>
        <taxon>Synergistota</taxon>
        <taxon>Synergistia</taxon>
        <taxon>Synergistales</taxon>
        <taxon>Synergistaceae</taxon>
        <taxon>Synergistes</taxon>
    </lineage>
</organism>
<accession>A0A073IMF3</accession>
<evidence type="ECO:0000256" key="3">
    <source>
        <dbReference type="ARBA" id="ARBA00023052"/>
    </source>
</evidence>
<protein>
    <submittedName>
        <fullName evidence="4">Uncharacterized protein</fullName>
    </submittedName>
</protein>
<evidence type="ECO:0000256" key="1">
    <source>
        <dbReference type="ARBA" id="ARBA00001964"/>
    </source>
</evidence>
<comment type="cofactor">
    <cofactor evidence="1">
        <name>thiamine diphosphate</name>
        <dbReference type="ChEBI" id="CHEBI:58937"/>
    </cofactor>
</comment>
<evidence type="ECO:0000256" key="2">
    <source>
        <dbReference type="ARBA" id="ARBA00007131"/>
    </source>
</evidence>
<evidence type="ECO:0000313" key="4">
    <source>
        <dbReference type="EMBL" id="KEJ91498.1"/>
    </source>
</evidence>
<evidence type="ECO:0000313" key="5">
    <source>
        <dbReference type="Proteomes" id="UP000027665"/>
    </source>
</evidence>
<dbReference type="eggNOG" id="COG3959">
    <property type="taxonomic scope" value="Bacteria"/>
</dbReference>
<dbReference type="EMBL" id="JMKI01000047">
    <property type="protein sequence ID" value="KEJ91498.1"/>
    <property type="molecule type" value="Genomic_DNA"/>
</dbReference>
<reference evidence="4 5" key="1">
    <citation type="submission" date="2014-04" db="EMBL/GenBank/DDBJ databases">
        <title>Draft Genome Sequence of Synergistes jonesii.</title>
        <authorList>
            <person name="Coil D.A."/>
            <person name="Eisen J.A."/>
            <person name="Holland-Moritz H.E."/>
        </authorList>
    </citation>
    <scope>NUCLEOTIDE SEQUENCE [LARGE SCALE GENOMIC DNA]</scope>
    <source>
        <strain evidence="4 5">78-1</strain>
    </source>
</reference>
<comment type="caution">
    <text evidence="4">The sequence shown here is derived from an EMBL/GenBank/DDBJ whole genome shotgun (WGS) entry which is preliminary data.</text>
</comment>
<name>A0A073IMF3_9BACT</name>